<dbReference type="GO" id="GO:0055088">
    <property type="term" value="P:lipid homeostasis"/>
    <property type="evidence" value="ECO:0007669"/>
    <property type="project" value="InterPro"/>
</dbReference>
<sequence>MGTQGDPTPPRGTLLRVLTHTQNASALVFGAFMGIHLAAPIAAGVGGTQAADNVMLVGREYYHFLEPIAVYLPLGLHLASSLVKRVLVVSRSKRFHMTTHTVLGYVLIPLVIPHLILHRLIPSTEGPPINQLSPSEMGYEFVGYACATRKWMTAGYVVLTGVALWHGIVGGIKVLHWARGLLRRSDTADSGERGSEDKSADSSKTNEKSEEKKKKNKRRLRVSQAERLQAIRTLVTTTTTAVCVGLVRLTADAQGLSSFVASRYDAVFAAAPWAAVGFR</sequence>
<feature type="domain" description="Mitochondrial adapter protein MCP1 transmembrane" evidence="3">
    <location>
        <begin position="109"/>
        <end position="224"/>
    </location>
</feature>
<dbReference type="GO" id="GO:0016020">
    <property type="term" value="C:membrane"/>
    <property type="evidence" value="ECO:0007669"/>
    <property type="project" value="InterPro"/>
</dbReference>
<evidence type="ECO:0000256" key="2">
    <source>
        <dbReference type="SAM" id="Phobius"/>
    </source>
</evidence>
<reference evidence="4" key="1">
    <citation type="journal article" date="2023" name="BMC Genomics">
        <title>Chromosome-level genome assemblies of Cutaneotrichosporon spp. (Trichosporonales, Basidiomycota) reveal imbalanced evolution between nucleotide sequences and chromosome synteny.</title>
        <authorList>
            <person name="Kobayashi Y."/>
            <person name="Kayamori A."/>
            <person name="Aoki K."/>
            <person name="Shiwa Y."/>
            <person name="Matsutani M."/>
            <person name="Fujita N."/>
            <person name="Sugita T."/>
            <person name="Iwasaki W."/>
            <person name="Tanaka N."/>
            <person name="Takashima M."/>
        </authorList>
    </citation>
    <scope>NUCLEOTIDE SEQUENCE</scope>
    <source>
        <strain evidence="4">HIS019</strain>
    </source>
</reference>
<dbReference type="PANTHER" id="PTHR38409:SF1">
    <property type="entry name" value="MITOCHONDRIAL ADAPTER PROTEIN MCP1"/>
    <property type="match status" value="1"/>
</dbReference>
<gene>
    <name evidence="4" type="ORF">CcaverHIS019_0602730</name>
</gene>
<keyword evidence="2" id="KW-1133">Transmembrane helix</keyword>
<dbReference type="AlphaFoldDB" id="A0AA48L888"/>
<dbReference type="InterPro" id="IPR039960">
    <property type="entry name" value="MCP1"/>
</dbReference>
<evidence type="ECO:0000259" key="3">
    <source>
        <dbReference type="Pfam" id="PF07950"/>
    </source>
</evidence>
<evidence type="ECO:0000256" key="1">
    <source>
        <dbReference type="SAM" id="MobiDB-lite"/>
    </source>
</evidence>
<protein>
    <recommendedName>
        <fullName evidence="3">Mitochondrial adapter protein MCP1 transmembrane domain-containing protein</fullName>
    </recommendedName>
</protein>
<dbReference type="InterPro" id="IPR012472">
    <property type="entry name" value="MCP1_TM"/>
</dbReference>
<dbReference type="EMBL" id="AP028217">
    <property type="protein sequence ID" value="BEI93814.1"/>
    <property type="molecule type" value="Genomic_DNA"/>
</dbReference>
<accession>A0AA48L888</accession>
<feature type="transmembrane region" description="Helical" evidence="2">
    <location>
        <begin position="26"/>
        <end position="48"/>
    </location>
</feature>
<dbReference type="SUPFAM" id="SSF81343">
    <property type="entry name" value="Fumarate reductase respiratory complex transmembrane subunits"/>
    <property type="match status" value="1"/>
</dbReference>
<dbReference type="RefSeq" id="XP_060459079.1">
    <property type="nucleotide sequence ID" value="XM_060602713.1"/>
</dbReference>
<evidence type="ECO:0000313" key="4">
    <source>
        <dbReference type="EMBL" id="BEI93814.1"/>
    </source>
</evidence>
<feature type="region of interest" description="Disordered" evidence="1">
    <location>
        <begin position="186"/>
        <end position="219"/>
    </location>
</feature>
<organism evidence="4 5">
    <name type="scientific">Cutaneotrichosporon cavernicola</name>
    <dbReference type="NCBI Taxonomy" id="279322"/>
    <lineage>
        <taxon>Eukaryota</taxon>
        <taxon>Fungi</taxon>
        <taxon>Dikarya</taxon>
        <taxon>Basidiomycota</taxon>
        <taxon>Agaricomycotina</taxon>
        <taxon>Tremellomycetes</taxon>
        <taxon>Trichosporonales</taxon>
        <taxon>Trichosporonaceae</taxon>
        <taxon>Cutaneotrichosporon</taxon>
    </lineage>
</organism>
<dbReference type="GeneID" id="85497684"/>
<feature type="transmembrane region" description="Helical" evidence="2">
    <location>
        <begin position="68"/>
        <end position="90"/>
    </location>
</feature>
<proteinExistence type="predicted"/>
<dbReference type="PANTHER" id="PTHR38409">
    <property type="entry name" value="MDM10-COMPLEMENTING PROTEIN 1"/>
    <property type="match status" value="1"/>
</dbReference>
<keyword evidence="2" id="KW-0812">Transmembrane</keyword>
<keyword evidence="2" id="KW-0472">Membrane</keyword>
<evidence type="ECO:0000313" key="5">
    <source>
        <dbReference type="Proteomes" id="UP001233271"/>
    </source>
</evidence>
<dbReference type="KEGG" id="ccac:CcaHIS019_0602730"/>
<dbReference type="InterPro" id="IPR034804">
    <property type="entry name" value="SQR/QFR_C/D"/>
</dbReference>
<dbReference type="Proteomes" id="UP001233271">
    <property type="component" value="Chromosome 6"/>
</dbReference>
<feature type="compositionally biased region" description="Basic and acidic residues" evidence="1">
    <location>
        <begin position="186"/>
        <end position="213"/>
    </location>
</feature>
<feature type="transmembrane region" description="Helical" evidence="2">
    <location>
        <begin position="102"/>
        <end position="121"/>
    </location>
</feature>
<feature type="transmembrane region" description="Helical" evidence="2">
    <location>
        <begin position="154"/>
        <end position="175"/>
    </location>
</feature>
<dbReference type="Pfam" id="PF07950">
    <property type="entry name" value="MCP1_TM"/>
    <property type="match status" value="1"/>
</dbReference>
<keyword evidence="5" id="KW-1185">Reference proteome</keyword>
<name>A0AA48L888_9TREE</name>